<keyword evidence="1" id="KW-0418">Kinase</keyword>
<protein>
    <recommendedName>
        <fullName evidence="5">Receptor-like PK ALE2 N-terminal domain-containing protein</fullName>
    </recommendedName>
</protein>
<evidence type="ECO:0000256" key="3">
    <source>
        <dbReference type="ARBA" id="ARBA00022840"/>
    </source>
</evidence>
<keyword evidence="2" id="KW-0547">Nucleotide-binding</keyword>
<dbReference type="PANTHER" id="PTHR47989:SF45">
    <property type="entry name" value="OS01G0709500 PROTEIN"/>
    <property type="match status" value="1"/>
</dbReference>
<evidence type="ECO:0000256" key="4">
    <source>
        <dbReference type="SAM" id="SignalP"/>
    </source>
</evidence>
<dbReference type="GO" id="GO:0005524">
    <property type="term" value="F:ATP binding"/>
    <property type="evidence" value="ECO:0007669"/>
    <property type="project" value="UniProtKB-KW"/>
</dbReference>
<evidence type="ECO:0000256" key="2">
    <source>
        <dbReference type="ARBA" id="ARBA00022741"/>
    </source>
</evidence>
<keyword evidence="1" id="KW-0808">Transferase</keyword>
<keyword evidence="7" id="KW-1185">Reference proteome</keyword>
<gene>
    <name evidence="6" type="ORF">ACH5RR_006145</name>
</gene>
<sequence>MGVVMLQVVFLALRITTVSSEWVILGNVLSKVENLEYPLETFAFVCYEFSILLEEFAAEIAGGVFLKLRQVGIMEANAASQDPEKTIVLTDLVPLGETFDNTTAHLSGPKKLLYKLHRLEIMKCCMCGIQPRSSPSPPSTIGITLGVDVGRQHHRRGEVEV</sequence>
<keyword evidence="1" id="KW-0723">Serine/threonine-protein kinase</keyword>
<dbReference type="Pfam" id="PF23180">
    <property type="entry name" value="ALE2_N"/>
    <property type="match status" value="1"/>
</dbReference>
<evidence type="ECO:0000313" key="7">
    <source>
        <dbReference type="Proteomes" id="UP001630127"/>
    </source>
</evidence>
<keyword evidence="3" id="KW-0067">ATP-binding</keyword>
<feature type="signal peptide" evidence="4">
    <location>
        <begin position="1"/>
        <end position="20"/>
    </location>
</feature>
<reference evidence="6 7" key="1">
    <citation type="submission" date="2024-11" db="EMBL/GenBank/DDBJ databases">
        <title>A near-complete genome assembly of Cinchona calisaya.</title>
        <authorList>
            <person name="Lian D.C."/>
            <person name="Zhao X.W."/>
            <person name="Wei L."/>
        </authorList>
    </citation>
    <scope>NUCLEOTIDE SEQUENCE [LARGE SCALE GENOMIC DNA]</scope>
    <source>
        <tissue evidence="6">Nenye</tissue>
    </source>
</reference>
<feature type="chain" id="PRO_5044894238" description="Receptor-like PK ALE2 N-terminal domain-containing protein" evidence="4">
    <location>
        <begin position="21"/>
        <end position="161"/>
    </location>
</feature>
<keyword evidence="4" id="KW-0732">Signal</keyword>
<dbReference type="EMBL" id="JBJUIK010000003">
    <property type="protein sequence ID" value="KAL3532624.1"/>
    <property type="molecule type" value="Genomic_DNA"/>
</dbReference>
<dbReference type="InterPro" id="IPR057597">
    <property type="entry name" value="ALE2_N"/>
</dbReference>
<evidence type="ECO:0000313" key="6">
    <source>
        <dbReference type="EMBL" id="KAL3532624.1"/>
    </source>
</evidence>
<evidence type="ECO:0000256" key="1">
    <source>
        <dbReference type="ARBA" id="ARBA00022527"/>
    </source>
</evidence>
<feature type="domain" description="Receptor-like PK ALE2 N-terminal" evidence="5">
    <location>
        <begin position="45"/>
        <end position="106"/>
    </location>
</feature>
<dbReference type="Proteomes" id="UP001630127">
    <property type="component" value="Unassembled WGS sequence"/>
</dbReference>
<organism evidence="6 7">
    <name type="scientific">Cinchona calisaya</name>
    <dbReference type="NCBI Taxonomy" id="153742"/>
    <lineage>
        <taxon>Eukaryota</taxon>
        <taxon>Viridiplantae</taxon>
        <taxon>Streptophyta</taxon>
        <taxon>Embryophyta</taxon>
        <taxon>Tracheophyta</taxon>
        <taxon>Spermatophyta</taxon>
        <taxon>Magnoliopsida</taxon>
        <taxon>eudicotyledons</taxon>
        <taxon>Gunneridae</taxon>
        <taxon>Pentapetalae</taxon>
        <taxon>asterids</taxon>
        <taxon>lamiids</taxon>
        <taxon>Gentianales</taxon>
        <taxon>Rubiaceae</taxon>
        <taxon>Cinchonoideae</taxon>
        <taxon>Cinchoneae</taxon>
        <taxon>Cinchona</taxon>
    </lineage>
</organism>
<name>A0ABD3ANH2_9GENT</name>
<dbReference type="PANTHER" id="PTHR47989">
    <property type="entry name" value="OS01G0750732 PROTEIN"/>
    <property type="match status" value="1"/>
</dbReference>
<proteinExistence type="predicted"/>
<evidence type="ECO:0000259" key="5">
    <source>
        <dbReference type="Pfam" id="PF23180"/>
    </source>
</evidence>
<dbReference type="AlphaFoldDB" id="A0ABD3ANH2"/>
<dbReference type="GO" id="GO:0004674">
    <property type="term" value="F:protein serine/threonine kinase activity"/>
    <property type="evidence" value="ECO:0007669"/>
    <property type="project" value="UniProtKB-KW"/>
</dbReference>
<comment type="caution">
    <text evidence="6">The sequence shown here is derived from an EMBL/GenBank/DDBJ whole genome shotgun (WGS) entry which is preliminary data.</text>
</comment>
<accession>A0ABD3ANH2</accession>